<evidence type="ECO:0000256" key="1">
    <source>
        <dbReference type="SAM" id="MobiDB-lite"/>
    </source>
</evidence>
<evidence type="ECO:0000313" key="3">
    <source>
        <dbReference type="Proteomes" id="UP000694563"/>
    </source>
</evidence>
<feature type="region of interest" description="Disordered" evidence="1">
    <location>
        <begin position="1"/>
        <end position="51"/>
    </location>
</feature>
<dbReference type="AlphaFoldDB" id="A0A8C3TUA1"/>
<name>A0A8C3TUA1_CATUS</name>
<sequence>MPWRWQARMEPTCSCRSGRGRSTPPPPRATAMAARGPPVSPPGCGRGGKERALLPLSQPPPCCLQAARLHQRRNRVAICNNREMPAFTGSCSAQHSGWHF</sequence>
<reference evidence="2" key="2">
    <citation type="submission" date="2025-08" db="UniProtKB">
        <authorList>
            <consortium name="Ensembl"/>
        </authorList>
    </citation>
    <scope>IDENTIFICATION</scope>
</reference>
<reference evidence="2" key="3">
    <citation type="submission" date="2025-09" db="UniProtKB">
        <authorList>
            <consortium name="Ensembl"/>
        </authorList>
    </citation>
    <scope>IDENTIFICATION</scope>
</reference>
<organism evidence="2 3">
    <name type="scientific">Catharus ustulatus</name>
    <name type="common">Russet-backed thrush</name>
    <name type="synonym">Hylocichla ustulatus</name>
    <dbReference type="NCBI Taxonomy" id="91951"/>
    <lineage>
        <taxon>Eukaryota</taxon>
        <taxon>Metazoa</taxon>
        <taxon>Chordata</taxon>
        <taxon>Craniata</taxon>
        <taxon>Vertebrata</taxon>
        <taxon>Euteleostomi</taxon>
        <taxon>Archelosauria</taxon>
        <taxon>Archosauria</taxon>
        <taxon>Dinosauria</taxon>
        <taxon>Saurischia</taxon>
        <taxon>Theropoda</taxon>
        <taxon>Coelurosauria</taxon>
        <taxon>Aves</taxon>
        <taxon>Neognathae</taxon>
        <taxon>Neoaves</taxon>
        <taxon>Telluraves</taxon>
        <taxon>Australaves</taxon>
        <taxon>Passeriformes</taxon>
        <taxon>Turdidae</taxon>
        <taxon>Catharus</taxon>
    </lineage>
</organism>
<evidence type="ECO:0000313" key="2">
    <source>
        <dbReference type="Ensembl" id="ENSCUSP00005004365.1"/>
    </source>
</evidence>
<keyword evidence="3" id="KW-1185">Reference proteome</keyword>
<dbReference type="Ensembl" id="ENSCUST00005004557.1">
    <property type="protein sequence ID" value="ENSCUSP00005004365.1"/>
    <property type="gene ID" value="ENSCUSG00005002837.1"/>
</dbReference>
<protein>
    <submittedName>
        <fullName evidence="2">Uncharacterized protein</fullName>
    </submittedName>
</protein>
<dbReference type="Proteomes" id="UP000694563">
    <property type="component" value="Chromosome 5"/>
</dbReference>
<accession>A0A8C3TUA1</accession>
<proteinExistence type="predicted"/>
<feature type="compositionally biased region" description="Low complexity" evidence="1">
    <location>
        <begin position="11"/>
        <end position="22"/>
    </location>
</feature>
<reference evidence="2" key="1">
    <citation type="submission" date="2020-10" db="EMBL/GenBank/DDBJ databases">
        <title>Catharus ustulatus (Swainson's thrush) genome, bCatUst1, primary haplotype v2.</title>
        <authorList>
            <person name="Delmore K."/>
            <person name="Vafadar M."/>
            <person name="Formenti G."/>
            <person name="Chow W."/>
            <person name="Pelan S."/>
            <person name="Howe K."/>
            <person name="Rhie A."/>
            <person name="Mountcastle J."/>
            <person name="Haase B."/>
            <person name="Fedrigo O."/>
            <person name="Jarvis E.D."/>
        </authorList>
    </citation>
    <scope>NUCLEOTIDE SEQUENCE [LARGE SCALE GENOMIC DNA]</scope>
</reference>